<dbReference type="Gene3D" id="3.40.50.300">
    <property type="entry name" value="P-loop containing nucleotide triphosphate hydrolases"/>
    <property type="match status" value="1"/>
</dbReference>
<accession>A0A0F3GTU9</accession>
<dbReference type="AlphaFoldDB" id="A0A0F3GTU9"/>
<dbReference type="PANTHER" id="PTHR40396:SF1">
    <property type="entry name" value="ATPASE AAA-TYPE CORE DOMAIN-CONTAINING PROTEIN"/>
    <property type="match status" value="1"/>
</dbReference>
<feature type="domain" description="ATPase AAA-type core" evidence="2">
    <location>
        <begin position="26"/>
        <end position="100"/>
    </location>
</feature>
<dbReference type="SUPFAM" id="SSF52540">
    <property type="entry name" value="P-loop containing nucleoside triphosphate hydrolases"/>
    <property type="match status" value="1"/>
</dbReference>
<feature type="region of interest" description="Disordered" evidence="1">
    <location>
        <begin position="1"/>
        <end position="20"/>
    </location>
</feature>
<dbReference type="Pfam" id="PF13304">
    <property type="entry name" value="AAA_21"/>
    <property type="match status" value="1"/>
</dbReference>
<keyword evidence="4" id="KW-1185">Reference proteome</keyword>
<sequence length="160" mass="18198">MLASGNKELTTRTSHRMYNEENEEIGLTEVPLLVESDGTKKILSLAGPIAETLLNGWIMVIDEMDARLHPNLTSYLIELFNSNEKNAQLIITTHDTNLLSRKLYRRDQVWFTEKNRDGSTDLYSLVEFKLKGDDPYEKDYISGKYGAIPFIGGNISLLIK</sequence>
<dbReference type="InterPro" id="IPR027417">
    <property type="entry name" value="P-loop_NTPase"/>
</dbReference>
<comment type="caution">
    <text evidence="3">The sequence shown here is derived from an EMBL/GenBank/DDBJ whole genome shotgun (WGS) entry which is preliminary data.</text>
</comment>
<dbReference type="EMBL" id="LACI01001612">
    <property type="protein sequence ID" value="KJU84128.1"/>
    <property type="molecule type" value="Genomic_DNA"/>
</dbReference>
<evidence type="ECO:0000313" key="4">
    <source>
        <dbReference type="Proteomes" id="UP000033423"/>
    </source>
</evidence>
<organism evidence="3 4">
    <name type="scientific">Candidatus Magnetobacterium bavaricum</name>
    <dbReference type="NCBI Taxonomy" id="29290"/>
    <lineage>
        <taxon>Bacteria</taxon>
        <taxon>Pseudomonadati</taxon>
        <taxon>Nitrospirota</taxon>
        <taxon>Thermodesulfovibrionia</taxon>
        <taxon>Thermodesulfovibrionales</taxon>
        <taxon>Candidatus Magnetobacteriaceae</taxon>
        <taxon>Candidatus Magnetobacterium</taxon>
    </lineage>
</organism>
<dbReference type="Proteomes" id="UP000033423">
    <property type="component" value="Unassembled WGS sequence"/>
</dbReference>
<dbReference type="InterPro" id="IPR003959">
    <property type="entry name" value="ATPase_AAA_core"/>
</dbReference>
<evidence type="ECO:0000313" key="3">
    <source>
        <dbReference type="EMBL" id="KJU84128.1"/>
    </source>
</evidence>
<dbReference type="GO" id="GO:0016887">
    <property type="term" value="F:ATP hydrolysis activity"/>
    <property type="evidence" value="ECO:0007669"/>
    <property type="project" value="InterPro"/>
</dbReference>
<name>A0A0F3GTU9_9BACT</name>
<gene>
    <name evidence="3" type="ORF">MBAV_003678</name>
</gene>
<dbReference type="PATRIC" id="fig|29290.4.peg.4894"/>
<evidence type="ECO:0000259" key="2">
    <source>
        <dbReference type="Pfam" id="PF13304"/>
    </source>
</evidence>
<dbReference type="PANTHER" id="PTHR40396">
    <property type="entry name" value="ATPASE-LIKE PROTEIN"/>
    <property type="match status" value="1"/>
</dbReference>
<dbReference type="GO" id="GO:0005524">
    <property type="term" value="F:ATP binding"/>
    <property type="evidence" value="ECO:0007669"/>
    <property type="project" value="InterPro"/>
</dbReference>
<evidence type="ECO:0000256" key="1">
    <source>
        <dbReference type="SAM" id="MobiDB-lite"/>
    </source>
</evidence>
<reference evidence="3 4" key="1">
    <citation type="submission" date="2015-02" db="EMBL/GenBank/DDBJ databases">
        <title>Single-cell genomics of uncultivated deep-branching MTB reveals a conserved set of magnetosome genes.</title>
        <authorList>
            <person name="Kolinko S."/>
            <person name="Richter M."/>
            <person name="Glockner F.O."/>
            <person name="Brachmann A."/>
            <person name="Schuler D."/>
        </authorList>
    </citation>
    <scope>NUCLEOTIDE SEQUENCE [LARGE SCALE GENOMIC DNA]</scope>
    <source>
        <strain evidence="3">TM-1</strain>
    </source>
</reference>
<protein>
    <submittedName>
        <fullName evidence="3">Abortive phage infection protein</fullName>
    </submittedName>
</protein>
<proteinExistence type="predicted"/>